<dbReference type="InterPro" id="IPR017853">
    <property type="entry name" value="GH"/>
</dbReference>
<organism evidence="3 4">
    <name type="scientific">Microbacterium lemovicicum</name>
    <dbReference type="NCBI Taxonomy" id="1072463"/>
    <lineage>
        <taxon>Bacteria</taxon>
        <taxon>Bacillati</taxon>
        <taxon>Actinomycetota</taxon>
        <taxon>Actinomycetes</taxon>
        <taxon>Micrococcales</taxon>
        <taxon>Microbacteriaceae</taxon>
        <taxon>Microbacterium</taxon>
    </lineage>
</organism>
<dbReference type="GO" id="GO:0004565">
    <property type="term" value="F:beta-galactosidase activity"/>
    <property type="evidence" value="ECO:0007669"/>
    <property type="project" value="UniProtKB-EC"/>
</dbReference>
<dbReference type="Proteomes" id="UP000276888">
    <property type="component" value="Chromosome"/>
</dbReference>
<protein>
    <submittedName>
        <fullName evidence="3">Beta-galactosidase</fullName>
        <ecNumber evidence="3">3.2.1.23</ecNumber>
    </submittedName>
</protein>
<evidence type="ECO:0000313" key="4">
    <source>
        <dbReference type="Proteomes" id="UP000276888"/>
    </source>
</evidence>
<dbReference type="InterPro" id="IPR031330">
    <property type="entry name" value="Gly_Hdrlase_35_cat"/>
</dbReference>
<dbReference type="EMBL" id="CP031423">
    <property type="protein sequence ID" value="AZS37490.1"/>
    <property type="molecule type" value="Genomic_DNA"/>
</dbReference>
<dbReference type="SUPFAM" id="SSF51445">
    <property type="entry name" value="(Trans)glycosidases"/>
    <property type="match status" value="1"/>
</dbReference>
<gene>
    <name evidence="3" type="primary">bga</name>
    <name evidence="3" type="ORF">CVS47_02127</name>
</gene>
<dbReference type="InterPro" id="IPR040719">
    <property type="entry name" value="DUF5597"/>
</dbReference>
<keyword evidence="4" id="KW-1185">Reference proteome</keyword>
<feature type="domain" description="DUF5597" evidence="2">
    <location>
        <begin position="385"/>
        <end position="525"/>
    </location>
</feature>
<dbReference type="KEGG" id="mlv:CVS47_02127"/>
<dbReference type="AlphaFoldDB" id="A0A3Q9J3A4"/>
<dbReference type="Gene3D" id="2.60.220.20">
    <property type="entry name" value="putative beta-Galactosidase from caulobacter crescentus"/>
    <property type="match status" value="1"/>
</dbReference>
<sequence length="544" mass="58081">MTDQPTTRPWAISAEAPFALSRDGVPALLLGGQVHNSSSSSPRAIADSFAHLRRIGANTVLAPVSWALCEPVEGSFDFGLVDAMITEARRGGLRLVLLWFGAYKNAASTYAPRWVRADTSRFPRAEVEQTRAQAFSYDGAMAKPVLSVFGAELREADATAFEALIRHIVAADADGTVAMVQVENESGLLGDSRDRSATAEQAWTSAVPTDLVAHVRDASAPTTLARTLWETAGQRSAGSWREVFGDSSAAHEVFMAWGFASYVEHLASRGRAIADIPMYANAWLGPQPGQDEPGQWPSGGPSSRVLDIWHAVAPSLALLGPDIYVQDADAAMADYATGAQPLFVPECRPRAGELVRAVGRYRAVGWSAFGANDLNPDGQVAATVGLLAALEEEIAAAQQRGSIAAVVLEPETDQATVHIDGVDVTVRAGLALLHRMLLDAGVFVPDLEVSVPDESLPGAEVPHAGDSRPFGLIIGTGDDSFIVVGRELALDFFVTGRRVEIDEVEELLLEDGRLVSGRILNGDERLHLVPTHHVGATRIRLVRV</sequence>
<dbReference type="Pfam" id="PF18120">
    <property type="entry name" value="DUF5597"/>
    <property type="match status" value="1"/>
</dbReference>
<reference evidence="3 4" key="1">
    <citation type="submission" date="2018-08" db="EMBL/GenBank/DDBJ databases">
        <title>Microbacterium lemovicicum sp. nov., a bacterium isolated from a natural uranium-rich soil.</title>
        <authorList>
            <person name="ORTET P."/>
        </authorList>
    </citation>
    <scope>NUCLEOTIDE SEQUENCE [LARGE SCALE GENOMIC DNA]</scope>
    <source>
        <strain evidence="3 4">Viu22</strain>
    </source>
</reference>
<evidence type="ECO:0000313" key="3">
    <source>
        <dbReference type="EMBL" id="AZS37490.1"/>
    </source>
</evidence>
<name>A0A3Q9J3A4_9MICO</name>
<keyword evidence="3" id="KW-0326">Glycosidase</keyword>
<keyword evidence="3" id="KW-0378">Hydrolase</keyword>
<dbReference type="OrthoDB" id="9800974at2"/>
<feature type="domain" description="Glycoside hydrolase 35 catalytic" evidence="1">
    <location>
        <begin position="20"/>
        <end position="110"/>
    </location>
</feature>
<evidence type="ECO:0000259" key="1">
    <source>
        <dbReference type="Pfam" id="PF01301"/>
    </source>
</evidence>
<dbReference type="EC" id="3.2.1.23" evidence="3"/>
<dbReference type="Pfam" id="PF01301">
    <property type="entry name" value="Glyco_hydro_35"/>
    <property type="match status" value="1"/>
</dbReference>
<dbReference type="Gene3D" id="3.20.20.80">
    <property type="entry name" value="Glycosidases"/>
    <property type="match status" value="1"/>
</dbReference>
<evidence type="ECO:0000259" key="2">
    <source>
        <dbReference type="Pfam" id="PF18120"/>
    </source>
</evidence>
<accession>A0A3Q9J3A4</accession>
<proteinExistence type="predicted"/>
<dbReference type="RefSeq" id="WP_127096040.1">
    <property type="nucleotide sequence ID" value="NZ_CP031423.1"/>
</dbReference>